<dbReference type="SUPFAM" id="SSF46785">
    <property type="entry name" value="Winged helix' DNA-binding domain"/>
    <property type="match status" value="1"/>
</dbReference>
<accession>A0A941GC31</accession>
<keyword evidence="1" id="KW-0805">Transcription regulation</keyword>
<dbReference type="SMART" id="SM00347">
    <property type="entry name" value="HTH_MARR"/>
    <property type="match status" value="1"/>
</dbReference>
<dbReference type="PRINTS" id="PR00598">
    <property type="entry name" value="HTHMARR"/>
</dbReference>
<gene>
    <name evidence="5" type="ORF">KD144_04340</name>
</gene>
<dbReference type="PROSITE" id="PS50995">
    <property type="entry name" value="HTH_MARR_2"/>
    <property type="match status" value="1"/>
</dbReference>
<evidence type="ECO:0000256" key="3">
    <source>
        <dbReference type="ARBA" id="ARBA00023163"/>
    </source>
</evidence>
<sequence>MNEMPIGRIVSMIHRQNQKFLSKELKPYELGNGGQQAFLKTIIAKPGINQDELSSLLKFDKATTARAVKHLEAVGYIDRHTDTNDRRSNNLYPTAKAKNVFPEIQKVLARLNNDITRNLSEDEEKQLVQLLKKIYPELMHNTGEKDK</sequence>
<keyword evidence="3" id="KW-0804">Transcription</keyword>
<dbReference type="Gene3D" id="1.10.10.10">
    <property type="entry name" value="Winged helix-like DNA-binding domain superfamily/Winged helix DNA-binding domain"/>
    <property type="match status" value="1"/>
</dbReference>
<feature type="domain" description="HTH marR-type" evidence="4">
    <location>
        <begin position="3"/>
        <end position="136"/>
    </location>
</feature>
<dbReference type="InterPro" id="IPR036390">
    <property type="entry name" value="WH_DNA-bd_sf"/>
</dbReference>
<evidence type="ECO:0000313" key="5">
    <source>
        <dbReference type="EMBL" id="MBR8668763.1"/>
    </source>
</evidence>
<reference evidence="5" key="1">
    <citation type="submission" date="2021-04" db="EMBL/GenBank/DDBJ databases">
        <title>Genomic analysis of electroactive and textile dye degrading Bacillus circulans strain: DC10 isolated from constructed wetland-microbial fuel cells treating textile dye wastewaters.</title>
        <authorList>
            <person name="Patel D.U."/>
            <person name="Desai C.R."/>
        </authorList>
    </citation>
    <scope>NUCLEOTIDE SEQUENCE</scope>
    <source>
        <strain evidence="5">DC10</strain>
    </source>
</reference>
<dbReference type="AlphaFoldDB" id="A0A941GC31"/>
<dbReference type="GO" id="GO:0003700">
    <property type="term" value="F:DNA-binding transcription factor activity"/>
    <property type="evidence" value="ECO:0007669"/>
    <property type="project" value="InterPro"/>
</dbReference>
<evidence type="ECO:0000256" key="2">
    <source>
        <dbReference type="ARBA" id="ARBA00023125"/>
    </source>
</evidence>
<dbReference type="EMBL" id="JAGTPX010000003">
    <property type="protein sequence ID" value="MBR8668763.1"/>
    <property type="molecule type" value="Genomic_DNA"/>
</dbReference>
<dbReference type="PANTHER" id="PTHR42756:SF2">
    <property type="entry name" value="MARR FAMILY REGULATORY PROTEIN"/>
    <property type="match status" value="1"/>
</dbReference>
<dbReference type="PROSITE" id="PS01117">
    <property type="entry name" value="HTH_MARR_1"/>
    <property type="match status" value="1"/>
</dbReference>
<comment type="caution">
    <text evidence="5">The sequence shown here is derived from an EMBL/GenBank/DDBJ whole genome shotgun (WGS) entry which is preliminary data.</text>
</comment>
<dbReference type="InterPro" id="IPR036388">
    <property type="entry name" value="WH-like_DNA-bd_sf"/>
</dbReference>
<dbReference type="InterPro" id="IPR000835">
    <property type="entry name" value="HTH_MarR-typ"/>
</dbReference>
<dbReference type="PANTHER" id="PTHR42756">
    <property type="entry name" value="TRANSCRIPTIONAL REGULATOR, MARR"/>
    <property type="match status" value="1"/>
</dbReference>
<evidence type="ECO:0000259" key="4">
    <source>
        <dbReference type="PROSITE" id="PS50995"/>
    </source>
</evidence>
<dbReference type="RefSeq" id="WP_212117341.1">
    <property type="nucleotide sequence ID" value="NZ_JAGTPX020000003.1"/>
</dbReference>
<evidence type="ECO:0000256" key="1">
    <source>
        <dbReference type="ARBA" id="ARBA00023015"/>
    </source>
</evidence>
<organism evidence="5">
    <name type="scientific">Niallia circulans</name>
    <name type="common">Bacillus circulans</name>
    <dbReference type="NCBI Taxonomy" id="1397"/>
    <lineage>
        <taxon>Bacteria</taxon>
        <taxon>Bacillati</taxon>
        <taxon>Bacillota</taxon>
        <taxon>Bacilli</taxon>
        <taxon>Bacillales</taxon>
        <taxon>Bacillaceae</taxon>
        <taxon>Niallia</taxon>
    </lineage>
</organism>
<name>A0A941GC31_NIACI</name>
<keyword evidence="2" id="KW-0238">DNA-binding</keyword>
<protein>
    <submittedName>
        <fullName evidence="5">Winged helix-turn-helix transcriptional regulator</fullName>
    </submittedName>
</protein>
<dbReference type="Pfam" id="PF01047">
    <property type="entry name" value="MarR"/>
    <property type="match status" value="1"/>
</dbReference>
<dbReference type="InterPro" id="IPR023187">
    <property type="entry name" value="Tscrpt_reg_MarR-type_CS"/>
</dbReference>
<proteinExistence type="predicted"/>
<dbReference type="GO" id="GO:0003677">
    <property type="term" value="F:DNA binding"/>
    <property type="evidence" value="ECO:0007669"/>
    <property type="project" value="UniProtKB-KW"/>
</dbReference>